<feature type="region of interest" description="Disordered" evidence="2">
    <location>
        <begin position="42"/>
        <end position="78"/>
    </location>
</feature>
<dbReference type="Gene3D" id="1.10.150.130">
    <property type="match status" value="1"/>
</dbReference>
<evidence type="ECO:0000313" key="3">
    <source>
        <dbReference type="EMBL" id="ETX11432.1"/>
    </source>
</evidence>
<dbReference type="InterPro" id="IPR010998">
    <property type="entry name" value="Integrase_recombinase_N"/>
</dbReference>
<accession>X7E678</accession>
<evidence type="ECO:0000256" key="2">
    <source>
        <dbReference type="SAM" id="MobiDB-lite"/>
    </source>
</evidence>
<evidence type="ECO:0000256" key="1">
    <source>
        <dbReference type="ARBA" id="ARBA00023125"/>
    </source>
</evidence>
<sequence>MSPRNAADQISMLRNPVQPEWKTRLVTDITPDDAARLLTKIGEDRARPAKEKVKSRVKRKLQEPKPKSISARLRIHSQ</sequence>
<keyword evidence="4" id="KW-1185">Reference proteome</keyword>
<protein>
    <submittedName>
        <fullName evidence="3">Uncharacterized protein</fullName>
    </submittedName>
</protein>
<gene>
    <name evidence="3" type="ORF">OCH239_20125</name>
</gene>
<comment type="caution">
    <text evidence="3">The sequence shown here is derived from an EMBL/GenBank/DDBJ whole genome shotgun (WGS) entry which is preliminary data.</text>
</comment>
<reference evidence="3 4" key="1">
    <citation type="submission" date="2014-01" db="EMBL/GenBank/DDBJ databases">
        <title>Roseivivax halodurans JCM 10272 Genome Sequencing.</title>
        <authorList>
            <person name="Lai Q."/>
            <person name="Li G."/>
            <person name="Shao Z."/>
        </authorList>
    </citation>
    <scope>NUCLEOTIDE SEQUENCE [LARGE SCALE GENOMIC DNA]</scope>
    <source>
        <strain evidence="3 4">JCM 10272</strain>
    </source>
</reference>
<dbReference type="EMBL" id="JALZ01000072">
    <property type="protein sequence ID" value="ETX11432.1"/>
    <property type="molecule type" value="Genomic_DNA"/>
</dbReference>
<keyword evidence="1" id="KW-0238">DNA-binding</keyword>
<dbReference type="eggNOG" id="COG0582">
    <property type="taxonomic scope" value="Bacteria"/>
</dbReference>
<dbReference type="Proteomes" id="UP000022447">
    <property type="component" value="Unassembled WGS sequence"/>
</dbReference>
<evidence type="ECO:0000313" key="4">
    <source>
        <dbReference type="Proteomes" id="UP000022447"/>
    </source>
</evidence>
<dbReference type="STRING" id="1449350.OCH239_20125"/>
<name>X7E678_9RHOB</name>
<feature type="compositionally biased region" description="Basic and acidic residues" evidence="2">
    <location>
        <begin position="42"/>
        <end position="66"/>
    </location>
</feature>
<organism evidence="3 4">
    <name type="scientific">Roseivivax halodurans JCM 10272</name>
    <dbReference type="NCBI Taxonomy" id="1449350"/>
    <lineage>
        <taxon>Bacteria</taxon>
        <taxon>Pseudomonadati</taxon>
        <taxon>Pseudomonadota</taxon>
        <taxon>Alphaproteobacteria</taxon>
        <taxon>Rhodobacterales</taxon>
        <taxon>Roseobacteraceae</taxon>
        <taxon>Roseivivax</taxon>
    </lineage>
</organism>
<proteinExistence type="predicted"/>
<dbReference type="AlphaFoldDB" id="X7E678"/>
<dbReference type="GO" id="GO:0003677">
    <property type="term" value="F:DNA binding"/>
    <property type="evidence" value="ECO:0007669"/>
    <property type="project" value="UniProtKB-KW"/>
</dbReference>